<evidence type="ECO:0000259" key="5">
    <source>
        <dbReference type="Pfam" id="PF01049"/>
    </source>
</evidence>
<sequence>CVHLRRRWNNRAREERVDTEGGTILEVKYSDYEDTNFRGLKPDETQETLVECLKLRVSCGEHNITGERPGETMSFTDVATPCTEGSGGHQPEVLLPKDDLRAYAYEGDGSSAGSFTSTVS</sequence>
<keyword evidence="1" id="KW-0812">Transmembrane</keyword>
<feature type="non-terminal residue" evidence="6">
    <location>
        <position position="1"/>
    </location>
</feature>
<keyword evidence="7" id="KW-1185">Reference proteome</keyword>
<evidence type="ECO:0000256" key="3">
    <source>
        <dbReference type="RuleBase" id="RU004357"/>
    </source>
</evidence>
<evidence type="ECO:0000256" key="4">
    <source>
        <dbReference type="SAM" id="MobiDB-lite"/>
    </source>
</evidence>
<comment type="caution">
    <text evidence="6">The sequence shown here is derived from an EMBL/GenBank/DDBJ whole genome shotgun (WGS) entry which is preliminary data.</text>
</comment>
<evidence type="ECO:0000313" key="7">
    <source>
        <dbReference type="Proteomes" id="UP001445076"/>
    </source>
</evidence>
<accession>A0AAW0XHW5</accession>
<dbReference type="EMBL" id="JARKIK010000028">
    <property type="protein sequence ID" value="KAK8742580.1"/>
    <property type="molecule type" value="Genomic_DNA"/>
</dbReference>
<dbReference type="GO" id="GO:0009887">
    <property type="term" value="P:animal organ morphogenesis"/>
    <property type="evidence" value="ECO:0007669"/>
    <property type="project" value="UniProtKB-ARBA"/>
</dbReference>
<comment type="function">
    <text evidence="3">Cadherins are calcium-dependent cell adhesion proteins.</text>
</comment>
<feature type="non-terminal residue" evidence="6">
    <location>
        <position position="120"/>
    </location>
</feature>
<gene>
    <name evidence="6" type="ORF">OTU49_001971</name>
</gene>
<feature type="region of interest" description="Disordered" evidence="4">
    <location>
        <begin position="63"/>
        <end position="93"/>
    </location>
</feature>
<dbReference type="Proteomes" id="UP001445076">
    <property type="component" value="Unassembled WGS sequence"/>
</dbReference>
<dbReference type="Pfam" id="PF01049">
    <property type="entry name" value="CADH_Y-type_LIR"/>
    <property type="match status" value="1"/>
</dbReference>
<evidence type="ECO:0000313" key="6">
    <source>
        <dbReference type="EMBL" id="KAK8742580.1"/>
    </source>
</evidence>
<name>A0AAW0XHW5_CHEQU</name>
<dbReference type="InterPro" id="IPR000233">
    <property type="entry name" value="Cadherin_Y-type_LIR"/>
</dbReference>
<dbReference type="GO" id="GO:0007156">
    <property type="term" value="P:homophilic cell adhesion via plasma membrane adhesion molecules"/>
    <property type="evidence" value="ECO:0007669"/>
    <property type="project" value="InterPro"/>
</dbReference>
<evidence type="ECO:0000256" key="2">
    <source>
        <dbReference type="ARBA" id="ARBA00022989"/>
    </source>
</evidence>
<proteinExistence type="predicted"/>
<protein>
    <recommendedName>
        <fullName evidence="5">Cadherin Y-type LIR-motif domain-containing protein</fullName>
    </recommendedName>
</protein>
<organism evidence="6 7">
    <name type="scientific">Cherax quadricarinatus</name>
    <name type="common">Australian red claw crayfish</name>
    <dbReference type="NCBI Taxonomy" id="27406"/>
    <lineage>
        <taxon>Eukaryota</taxon>
        <taxon>Metazoa</taxon>
        <taxon>Ecdysozoa</taxon>
        <taxon>Arthropoda</taxon>
        <taxon>Crustacea</taxon>
        <taxon>Multicrustacea</taxon>
        <taxon>Malacostraca</taxon>
        <taxon>Eumalacostraca</taxon>
        <taxon>Eucarida</taxon>
        <taxon>Decapoda</taxon>
        <taxon>Pleocyemata</taxon>
        <taxon>Astacidea</taxon>
        <taxon>Parastacoidea</taxon>
        <taxon>Parastacidae</taxon>
        <taxon>Cherax</taxon>
    </lineage>
</organism>
<reference evidence="6 7" key="1">
    <citation type="journal article" date="2024" name="BMC Genomics">
        <title>Genome assembly of redclaw crayfish (Cherax quadricarinatus) provides insights into its immune adaptation and hypoxia tolerance.</title>
        <authorList>
            <person name="Liu Z."/>
            <person name="Zheng J."/>
            <person name="Li H."/>
            <person name="Fang K."/>
            <person name="Wang S."/>
            <person name="He J."/>
            <person name="Zhou D."/>
            <person name="Weng S."/>
            <person name="Chi M."/>
            <person name="Gu Z."/>
            <person name="He J."/>
            <person name="Li F."/>
            <person name="Wang M."/>
        </authorList>
    </citation>
    <scope>NUCLEOTIDE SEQUENCE [LARGE SCALE GENOMIC DNA]</scope>
    <source>
        <strain evidence="6">ZL_2023a</strain>
    </source>
</reference>
<feature type="domain" description="Cadherin Y-type LIR-motif" evidence="5">
    <location>
        <begin position="95"/>
        <end position="117"/>
    </location>
</feature>
<dbReference type="AlphaFoldDB" id="A0AAW0XHW5"/>
<keyword evidence="2" id="KW-0472">Membrane</keyword>
<evidence type="ECO:0000256" key="1">
    <source>
        <dbReference type="ARBA" id="ARBA00022692"/>
    </source>
</evidence>
<dbReference type="Gene3D" id="4.10.900.10">
    <property type="entry name" value="TCF3-CBD (Catenin binding domain)"/>
    <property type="match status" value="1"/>
</dbReference>
<dbReference type="GO" id="GO:0005509">
    <property type="term" value="F:calcium ion binding"/>
    <property type="evidence" value="ECO:0007669"/>
    <property type="project" value="InterPro"/>
</dbReference>
<keyword evidence="2" id="KW-1133">Transmembrane helix</keyword>
<dbReference type="InterPro" id="IPR027397">
    <property type="entry name" value="Catenin-bd_sf"/>
</dbReference>